<proteinExistence type="predicted"/>
<dbReference type="Pfam" id="PF02625">
    <property type="entry name" value="XdhC_CoxI"/>
    <property type="match status" value="1"/>
</dbReference>
<dbReference type="InterPro" id="IPR007029">
    <property type="entry name" value="YHS_dom"/>
</dbReference>
<feature type="domain" description="XdhC Rossmann" evidence="3">
    <location>
        <begin position="124"/>
        <end position="233"/>
    </location>
</feature>
<dbReference type="InterPro" id="IPR009078">
    <property type="entry name" value="Ferritin-like_SF"/>
</dbReference>
<dbReference type="InterPro" id="IPR012348">
    <property type="entry name" value="RNR-like"/>
</dbReference>
<dbReference type="InterPro" id="IPR052698">
    <property type="entry name" value="MoCofactor_Util/Proc"/>
</dbReference>
<dbReference type="InterPro" id="IPR003777">
    <property type="entry name" value="XdhC_CoxI"/>
</dbReference>
<dbReference type="Pfam" id="PF04945">
    <property type="entry name" value="YHS"/>
    <property type="match status" value="1"/>
</dbReference>
<dbReference type="Gene3D" id="3.40.50.720">
    <property type="entry name" value="NAD(P)-binding Rossmann-like Domain"/>
    <property type="match status" value="1"/>
</dbReference>
<feature type="domain" description="YHS" evidence="2">
    <location>
        <begin position="264"/>
        <end position="305"/>
    </location>
</feature>
<evidence type="ECO:0000259" key="1">
    <source>
        <dbReference type="Pfam" id="PF02625"/>
    </source>
</evidence>
<dbReference type="SUPFAM" id="SSF47240">
    <property type="entry name" value="Ferritin-like"/>
    <property type="match status" value="1"/>
</dbReference>
<protein>
    <recommendedName>
        <fullName evidence="6">Xanthine dehydrogenase accessory factor</fullName>
    </recommendedName>
</protein>
<evidence type="ECO:0000259" key="2">
    <source>
        <dbReference type="Pfam" id="PF04945"/>
    </source>
</evidence>
<dbReference type="Proteomes" id="UP000604117">
    <property type="component" value="Unassembled WGS sequence"/>
</dbReference>
<feature type="domain" description="XdhC- CoxI" evidence="1">
    <location>
        <begin position="13"/>
        <end position="78"/>
    </location>
</feature>
<dbReference type="RefSeq" id="WP_203718223.1">
    <property type="nucleotide sequence ID" value="NZ_BONE01000088.1"/>
</dbReference>
<dbReference type="PANTHER" id="PTHR30388:SF4">
    <property type="entry name" value="MOLYBDENUM COFACTOR INSERTION CHAPERONE PAOD"/>
    <property type="match status" value="1"/>
</dbReference>
<reference evidence="4 5" key="1">
    <citation type="submission" date="2021-01" db="EMBL/GenBank/DDBJ databases">
        <title>Whole genome shotgun sequence of Asanoa siamensis NBRC 107932.</title>
        <authorList>
            <person name="Komaki H."/>
            <person name="Tamura T."/>
        </authorList>
    </citation>
    <scope>NUCLEOTIDE SEQUENCE [LARGE SCALE GENOMIC DNA]</scope>
    <source>
        <strain evidence="4 5">NBRC 107932</strain>
    </source>
</reference>
<dbReference type="InterPro" id="IPR027051">
    <property type="entry name" value="XdhC_Rossmann_dom"/>
</dbReference>
<evidence type="ECO:0000259" key="3">
    <source>
        <dbReference type="Pfam" id="PF13478"/>
    </source>
</evidence>
<evidence type="ECO:0000313" key="5">
    <source>
        <dbReference type="Proteomes" id="UP000604117"/>
    </source>
</evidence>
<dbReference type="EMBL" id="BONE01000088">
    <property type="protein sequence ID" value="GIF77365.1"/>
    <property type="molecule type" value="Genomic_DNA"/>
</dbReference>
<keyword evidence="5" id="KW-1185">Reference proteome</keyword>
<accession>A0ABQ4D1H1</accession>
<organism evidence="4 5">
    <name type="scientific">Asanoa siamensis</name>
    <dbReference type="NCBI Taxonomy" id="926357"/>
    <lineage>
        <taxon>Bacteria</taxon>
        <taxon>Bacillati</taxon>
        <taxon>Actinomycetota</taxon>
        <taxon>Actinomycetes</taxon>
        <taxon>Micromonosporales</taxon>
        <taxon>Micromonosporaceae</taxon>
        <taxon>Asanoa</taxon>
    </lineage>
</organism>
<dbReference type="Gene3D" id="1.10.620.20">
    <property type="entry name" value="Ribonucleotide Reductase, subunit A"/>
    <property type="match status" value="1"/>
</dbReference>
<dbReference type="Pfam" id="PF13478">
    <property type="entry name" value="XdhC_C"/>
    <property type="match status" value="1"/>
</dbReference>
<evidence type="ECO:0008006" key="6">
    <source>
        <dbReference type="Google" id="ProtNLM"/>
    </source>
</evidence>
<sequence>MISLTEQRANELRAARSPFVLAVVVRAQRPTSAKPGDRAVIHPDGTIEGFVGGSCAESTVRIQSLRQLAAGESTLLRITPGGDATRPVGFASDAPGLVVADNTCLSGGTIDVFLEVVVPAPLVQVYGDTPIARALVAVGAAAGYEVRLDPVPGAVPADALAVVVASHGHDETGVLAEAVAAGVPYVALVASPKRGAAVLAEASVPAGRVKTPAGLDLGARTPGDVAISILAEVVAARTTAARPAPAPRTPALLQIGVGAPEIAVDPICDMEVVVEPGALSYEHDGRTWYFCAPGCRKKFAADPARWGG</sequence>
<evidence type="ECO:0000313" key="4">
    <source>
        <dbReference type="EMBL" id="GIF77365.1"/>
    </source>
</evidence>
<comment type="caution">
    <text evidence="4">The sequence shown here is derived from an EMBL/GenBank/DDBJ whole genome shotgun (WGS) entry which is preliminary data.</text>
</comment>
<name>A0ABQ4D1H1_9ACTN</name>
<gene>
    <name evidence="4" type="ORF">Asi02nite_68830</name>
</gene>
<dbReference type="PANTHER" id="PTHR30388">
    <property type="entry name" value="ALDEHYDE OXIDOREDUCTASE MOLYBDENUM COFACTOR ASSEMBLY PROTEIN"/>
    <property type="match status" value="1"/>
</dbReference>